<keyword evidence="4" id="KW-1185">Reference proteome</keyword>
<accession>A0A0V0TIG9</accession>
<dbReference type="PANTHER" id="PTHR12232:SF15">
    <property type="entry name" value="SH3 DOMAIN-BINDING GLUTAMIC ACID-RICH PROTEIN HOMOLOG"/>
    <property type="match status" value="1"/>
</dbReference>
<dbReference type="InterPro" id="IPR051033">
    <property type="entry name" value="SH3BGR"/>
</dbReference>
<dbReference type="InterPro" id="IPR036249">
    <property type="entry name" value="Thioredoxin-like_sf"/>
</dbReference>
<dbReference type="Pfam" id="PF04908">
    <property type="entry name" value="SH3BGR"/>
    <property type="match status" value="1"/>
</dbReference>
<reference evidence="3 4" key="1">
    <citation type="submission" date="2015-01" db="EMBL/GenBank/DDBJ databases">
        <title>Evolution of Trichinella species and genotypes.</title>
        <authorList>
            <person name="Korhonen P.K."/>
            <person name="Edoardo P."/>
            <person name="Giuseppe L.R."/>
            <person name="Gasser R.B."/>
        </authorList>
    </citation>
    <scope>NUCLEOTIDE SEQUENCE [LARGE SCALE GENOMIC DNA]</scope>
    <source>
        <strain evidence="3">ISS417</strain>
    </source>
</reference>
<evidence type="ECO:0000313" key="3">
    <source>
        <dbReference type="EMBL" id="KRX38825.1"/>
    </source>
</evidence>
<name>A0A0V0TIG9_9BILA</name>
<organism evidence="3 4">
    <name type="scientific">Trichinella murrelli</name>
    <dbReference type="NCBI Taxonomy" id="144512"/>
    <lineage>
        <taxon>Eukaryota</taxon>
        <taxon>Metazoa</taxon>
        <taxon>Ecdysozoa</taxon>
        <taxon>Nematoda</taxon>
        <taxon>Enoplea</taxon>
        <taxon>Dorylaimia</taxon>
        <taxon>Trichinellida</taxon>
        <taxon>Trichinellidae</taxon>
        <taxon>Trichinella</taxon>
    </lineage>
</organism>
<feature type="compositionally biased region" description="Acidic residues" evidence="2">
    <location>
        <begin position="328"/>
        <end position="358"/>
    </location>
</feature>
<dbReference type="AlphaFoldDB" id="A0A0V0TIG9"/>
<protein>
    <submittedName>
        <fullName evidence="3">SH3 domain-binding glutamic acid-rich-like protein</fullName>
    </submittedName>
</protein>
<dbReference type="PANTHER" id="PTHR12232">
    <property type="entry name" value="SH3 DOMAIN-BINDING GLUTAMIC ACID-RICH-LIKE PROTEIN"/>
    <property type="match status" value="1"/>
</dbReference>
<dbReference type="SUPFAM" id="SSF52833">
    <property type="entry name" value="Thioredoxin-like"/>
    <property type="match status" value="1"/>
</dbReference>
<gene>
    <name evidence="3" type="primary">Sh3beta</name>
    <name evidence="3" type="ORF">T05_2448</name>
</gene>
<dbReference type="GO" id="GO:0005737">
    <property type="term" value="C:cytoplasm"/>
    <property type="evidence" value="ECO:0007669"/>
    <property type="project" value="TreeGrafter"/>
</dbReference>
<dbReference type="PROSITE" id="PS51354">
    <property type="entry name" value="GLUTAREDOXIN_2"/>
    <property type="match status" value="1"/>
</dbReference>
<feature type="region of interest" description="Disordered" evidence="2">
    <location>
        <begin position="160"/>
        <end position="358"/>
    </location>
</feature>
<feature type="compositionally biased region" description="Basic and acidic residues" evidence="2">
    <location>
        <begin position="318"/>
        <end position="327"/>
    </location>
</feature>
<dbReference type="EMBL" id="JYDJ01000253">
    <property type="protein sequence ID" value="KRX38825.1"/>
    <property type="molecule type" value="Genomic_DNA"/>
</dbReference>
<feature type="compositionally biased region" description="Acidic residues" evidence="2">
    <location>
        <begin position="272"/>
        <end position="317"/>
    </location>
</feature>
<dbReference type="InterPro" id="IPR006993">
    <property type="entry name" value="Glut_rich_SH3-bd"/>
</dbReference>
<comment type="similarity">
    <text evidence="1">Belongs to the SH3BGR family.</text>
</comment>
<evidence type="ECO:0000256" key="2">
    <source>
        <dbReference type="SAM" id="MobiDB-lite"/>
    </source>
</evidence>
<proteinExistence type="inferred from homology"/>
<sequence>MKRKCQFCILEKGYEFGQAQSKNSTRELQGRAFRIPPYCPKSATRCCFKCKRLLRRSAVTESYGTESAFKKHTQHVIMVLDAMRVSYELFDLCDSRDCNKKEKYKEVCASKRNGQLWFPQIFFGEDYCGDYDDFAEAIESNKLNTFLKLAPAETSAINEQEVGVKNVGEDDEAKDSDKPSATTASNGHDDDDDGDVVDEETENKVEEDSESLQKSTHEVSADDSDANFDRGVSSEALEEEVNNEESDKLENTTDENDDEDDESKSDEKSIQGEEEEEEEEEEEKEEGEEEEPEENGEEEKKDDDEEEDSEQQQEQEEVNDKAEKEAEKEELDNITEEEEAEAEDELEVEDDEERSDSE</sequence>
<evidence type="ECO:0000313" key="4">
    <source>
        <dbReference type="Proteomes" id="UP000055048"/>
    </source>
</evidence>
<feature type="compositionally biased region" description="Acidic residues" evidence="2">
    <location>
        <begin position="189"/>
        <end position="210"/>
    </location>
</feature>
<comment type="caution">
    <text evidence="3">The sequence shown here is derived from an EMBL/GenBank/DDBJ whole genome shotgun (WGS) entry which is preliminary data.</text>
</comment>
<dbReference type="Gene3D" id="3.40.30.10">
    <property type="entry name" value="Glutaredoxin"/>
    <property type="match status" value="1"/>
</dbReference>
<feature type="compositionally biased region" description="Acidic residues" evidence="2">
    <location>
        <begin position="252"/>
        <end position="264"/>
    </location>
</feature>
<dbReference type="Proteomes" id="UP000055048">
    <property type="component" value="Unassembled WGS sequence"/>
</dbReference>
<evidence type="ECO:0000256" key="1">
    <source>
        <dbReference type="ARBA" id="ARBA00007764"/>
    </source>
</evidence>